<dbReference type="EMBL" id="CP126969">
    <property type="protein sequence ID" value="WIM67133.1"/>
    <property type="molecule type" value="Genomic_DNA"/>
</dbReference>
<dbReference type="InterPro" id="IPR036249">
    <property type="entry name" value="Thioredoxin-like_sf"/>
</dbReference>
<dbReference type="PANTHER" id="PTHR13887:SF41">
    <property type="entry name" value="THIOREDOXIN SUPERFAMILY PROTEIN"/>
    <property type="match status" value="1"/>
</dbReference>
<dbReference type="PANTHER" id="PTHR13887">
    <property type="entry name" value="GLUTATHIONE S-TRANSFERASE KAPPA"/>
    <property type="match status" value="1"/>
</dbReference>
<evidence type="ECO:0000313" key="2">
    <source>
        <dbReference type="EMBL" id="WIM67133.1"/>
    </source>
</evidence>
<accession>A0ABY8VES3</accession>
<dbReference type="Proteomes" id="UP001225598">
    <property type="component" value="Chromosome"/>
</dbReference>
<keyword evidence="3" id="KW-1185">Reference proteome</keyword>
<dbReference type="RefSeq" id="WP_284824002.1">
    <property type="nucleotide sequence ID" value="NZ_CP126969.1"/>
</dbReference>
<gene>
    <name evidence="2" type="ORF">QP027_08355</name>
</gene>
<dbReference type="SUPFAM" id="SSF52833">
    <property type="entry name" value="Thioredoxin-like"/>
    <property type="match status" value="1"/>
</dbReference>
<name>A0ABY8VES3_9CORY</name>
<dbReference type="Pfam" id="PF01323">
    <property type="entry name" value="DSBA"/>
    <property type="match status" value="1"/>
</dbReference>
<evidence type="ECO:0000313" key="3">
    <source>
        <dbReference type="Proteomes" id="UP001225598"/>
    </source>
</evidence>
<sequence length="209" mass="23259">MRIDIWSDYVCPFCTIGERHLAMALEDYDGDVEIFWRSFQLDPTAPKEPTETGVDYLVKSKSMSREQVEQMLSGLAQRAEMIGLDFNWRDQVIANTFDAHRVGHAARAQGVGNEWDQALKHAYFTDGKNVASAETMKEIGTAIGLEASLIDDILASDQYADSVNEEIQAARQMGVNGVPFFVFDGKLAVSGAQPPAVFKDMLKELENMD</sequence>
<dbReference type="CDD" id="cd03024">
    <property type="entry name" value="DsbA_FrnE"/>
    <property type="match status" value="1"/>
</dbReference>
<organism evidence="2 3">
    <name type="scientific">Corynebacterium breve</name>
    <dbReference type="NCBI Taxonomy" id="3049799"/>
    <lineage>
        <taxon>Bacteria</taxon>
        <taxon>Bacillati</taxon>
        <taxon>Actinomycetota</taxon>
        <taxon>Actinomycetes</taxon>
        <taxon>Mycobacteriales</taxon>
        <taxon>Corynebacteriaceae</taxon>
        <taxon>Corynebacterium</taxon>
    </lineage>
</organism>
<evidence type="ECO:0000259" key="1">
    <source>
        <dbReference type="Pfam" id="PF01323"/>
    </source>
</evidence>
<dbReference type="Gene3D" id="3.40.30.10">
    <property type="entry name" value="Glutaredoxin"/>
    <property type="match status" value="1"/>
</dbReference>
<feature type="domain" description="DSBA-like thioredoxin" evidence="1">
    <location>
        <begin position="3"/>
        <end position="202"/>
    </location>
</feature>
<proteinExistence type="predicted"/>
<protein>
    <submittedName>
        <fullName evidence="2">DsbA family oxidoreductase</fullName>
    </submittedName>
</protein>
<reference evidence="2 3" key="1">
    <citation type="submission" date="2023-05" db="EMBL/GenBank/DDBJ databases">
        <title>Corynebacterium suedekumii sp. nov. and Corynebacterium breve sp. nov. isolated from raw cow's milk.</title>
        <authorList>
            <person name="Baer M.K."/>
            <person name="Mehl L."/>
            <person name="Hellmuth R."/>
            <person name="Marke G."/>
            <person name="Lipski A."/>
        </authorList>
    </citation>
    <scope>NUCLEOTIDE SEQUENCE [LARGE SCALE GENOMIC DNA]</scope>
    <source>
        <strain evidence="2 3">R4</strain>
    </source>
</reference>
<dbReference type="InterPro" id="IPR001853">
    <property type="entry name" value="DSBA-like_thioredoxin_dom"/>
</dbReference>